<comment type="caution">
    <text evidence="4">The sequence shown here is derived from an EMBL/GenBank/DDBJ whole genome shotgun (WGS) entry which is preliminary data.</text>
</comment>
<dbReference type="InterPro" id="IPR001128">
    <property type="entry name" value="Cyt_P450"/>
</dbReference>
<dbReference type="PRINTS" id="PR00359">
    <property type="entry name" value="BP450"/>
</dbReference>
<comment type="similarity">
    <text evidence="1 2">Belongs to the cytochrome P450 family.</text>
</comment>
<dbReference type="EMBL" id="BAAAKJ010000404">
    <property type="protein sequence ID" value="GAA1411174.1"/>
    <property type="molecule type" value="Genomic_DNA"/>
</dbReference>
<dbReference type="PROSITE" id="PS00086">
    <property type="entry name" value="CYTOCHROME_P450"/>
    <property type="match status" value="1"/>
</dbReference>
<reference evidence="4 5" key="1">
    <citation type="journal article" date="2019" name="Int. J. Syst. Evol. Microbiol.">
        <title>The Global Catalogue of Microorganisms (GCM) 10K type strain sequencing project: providing services to taxonomists for standard genome sequencing and annotation.</title>
        <authorList>
            <consortium name="The Broad Institute Genomics Platform"/>
            <consortium name="The Broad Institute Genome Sequencing Center for Infectious Disease"/>
            <person name="Wu L."/>
            <person name="Ma J."/>
        </authorList>
    </citation>
    <scope>NUCLEOTIDE SEQUENCE [LARGE SCALE GENOMIC DNA]</scope>
    <source>
        <strain evidence="4 5">JCM 12393</strain>
    </source>
</reference>
<name>A0ABN1YFZ4_9ACTN</name>
<dbReference type="Gene3D" id="1.10.630.10">
    <property type="entry name" value="Cytochrome P450"/>
    <property type="match status" value="1"/>
</dbReference>
<sequence length="419" mass="46741">MRPDTVRGGAPSLPAPVRETDPPMLRQHPPLTYPFEPNGLELDLRYAELREQPLVRIRMPYGDGAWLVTRYEDVRTVLGEPRFSLAAAMGEDQPRMRPVARSGAGLFSTEPPEHTRLRSLVAKEFSARRVERLRVRARELADELLDGILAKGQPAELVEDFAIPMPTTIICEVLGIPAEDHRMLWRWAETVLSAVTPGEVLAVDGQAFIDYMAGVLELRGREPGEDLLTTLVRACREQRLISEEELLSIACDLLIAGFVSTTNQIGNFFHQLLVNPGELTRLRANPELIPKAVEELMRYVPLLTGFSLPRYATEDVELGGVVIRAGEAVMIATAAANRDPEVFEEPERLVLDRPANPHIGFGHGVHYCIGAHLARLELQVAIERVLTRLPGLRLAVPERELRWKEDAMVNGLQALPIAW</sequence>
<evidence type="ECO:0000256" key="3">
    <source>
        <dbReference type="SAM" id="MobiDB-lite"/>
    </source>
</evidence>
<dbReference type="Proteomes" id="UP001499863">
    <property type="component" value="Unassembled WGS sequence"/>
</dbReference>
<proteinExistence type="inferred from homology"/>
<dbReference type="PANTHER" id="PTHR46696">
    <property type="entry name" value="P450, PUTATIVE (EUROFUNG)-RELATED"/>
    <property type="match status" value="1"/>
</dbReference>
<keyword evidence="2" id="KW-0408">Iron</keyword>
<dbReference type="InterPro" id="IPR002397">
    <property type="entry name" value="Cyt_P450_B"/>
</dbReference>
<organism evidence="4 5">
    <name type="scientific">Kitasatospora putterlickiae</name>
    <dbReference type="NCBI Taxonomy" id="221725"/>
    <lineage>
        <taxon>Bacteria</taxon>
        <taxon>Bacillati</taxon>
        <taxon>Actinomycetota</taxon>
        <taxon>Actinomycetes</taxon>
        <taxon>Kitasatosporales</taxon>
        <taxon>Streptomycetaceae</taxon>
        <taxon>Kitasatospora</taxon>
    </lineage>
</organism>
<keyword evidence="2" id="KW-0560">Oxidoreductase</keyword>
<evidence type="ECO:0000313" key="4">
    <source>
        <dbReference type="EMBL" id="GAA1411174.1"/>
    </source>
</evidence>
<dbReference type="CDD" id="cd11031">
    <property type="entry name" value="Cyp158A-like"/>
    <property type="match status" value="1"/>
</dbReference>
<dbReference type="Pfam" id="PF00067">
    <property type="entry name" value="p450"/>
    <property type="match status" value="1"/>
</dbReference>
<accession>A0ABN1YFZ4</accession>
<dbReference type="InterPro" id="IPR036396">
    <property type="entry name" value="Cyt_P450_sf"/>
</dbReference>
<keyword evidence="2" id="KW-0479">Metal-binding</keyword>
<dbReference type="InterPro" id="IPR017972">
    <property type="entry name" value="Cyt_P450_CS"/>
</dbReference>
<keyword evidence="5" id="KW-1185">Reference proteome</keyword>
<keyword evidence="2" id="KW-0503">Monooxygenase</keyword>
<protein>
    <submittedName>
        <fullName evidence="4">Cytochrome P450</fullName>
    </submittedName>
</protein>
<dbReference type="SUPFAM" id="SSF48264">
    <property type="entry name" value="Cytochrome P450"/>
    <property type="match status" value="1"/>
</dbReference>
<evidence type="ECO:0000313" key="5">
    <source>
        <dbReference type="Proteomes" id="UP001499863"/>
    </source>
</evidence>
<evidence type="ECO:0000256" key="1">
    <source>
        <dbReference type="ARBA" id="ARBA00010617"/>
    </source>
</evidence>
<feature type="region of interest" description="Disordered" evidence="3">
    <location>
        <begin position="1"/>
        <end position="32"/>
    </location>
</feature>
<keyword evidence="2" id="KW-0349">Heme</keyword>
<evidence type="ECO:0000256" key="2">
    <source>
        <dbReference type="RuleBase" id="RU000461"/>
    </source>
</evidence>
<gene>
    <name evidence="4" type="ORF">GCM10009639_62590</name>
</gene>
<dbReference type="PANTHER" id="PTHR46696:SF1">
    <property type="entry name" value="CYTOCHROME P450 YJIB-RELATED"/>
    <property type="match status" value="1"/>
</dbReference>